<gene>
    <name evidence="3" type="ORF">VITFI_CDS1089</name>
</gene>
<feature type="transmembrane region" description="Helical" evidence="1">
    <location>
        <begin position="186"/>
        <end position="209"/>
    </location>
</feature>
<keyword evidence="1" id="KW-0812">Transmembrane</keyword>
<proteinExistence type="predicted"/>
<dbReference type="Pfam" id="PF01569">
    <property type="entry name" value="PAP2"/>
    <property type="match status" value="1"/>
</dbReference>
<dbReference type="EMBL" id="CP022423">
    <property type="protein sequence ID" value="ASM76867.1"/>
    <property type="molecule type" value="Genomic_DNA"/>
</dbReference>
<name>A0A221KDE8_VITFI</name>
<feature type="transmembrane region" description="Helical" evidence="1">
    <location>
        <begin position="20"/>
        <end position="40"/>
    </location>
</feature>
<feature type="domain" description="Phosphatidic acid phosphatase type 2/haloperoxidase" evidence="2">
    <location>
        <begin position="104"/>
        <end position="228"/>
    </location>
</feature>
<dbReference type="InterPro" id="IPR000326">
    <property type="entry name" value="PAP2/HPO"/>
</dbReference>
<accession>A0A221KDE8</accession>
<evidence type="ECO:0000259" key="2">
    <source>
        <dbReference type="Pfam" id="PF01569"/>
    </source>
</evidence>
<dbReference type="KEGG" id="vff:VITFI_CDS1089"/>
<dbReference type="AlphaFoldDB" id="A0A221KDE8"/>
<feature type="transmembrane region" description="Helical" evidence="1">
    <location>
        <begin position="103"/>
        <end position="121"/>
    </location>
</feature>
<feature type="transmembrane region" description="Helical" evidence="1">
    <location>
        <begin position="72"/>
        <end position="91"/>
    </location>
</feature>
<dbReference type="OrthoDB" id="7348799at2"/>
<evidence type="ECO:0000313" key="3">
    <source>
        <dbReference type="EMBL" id="ASM76867.1"/>
    </source>
</evidence>
<dbReference type="SUPFAM" id="SSF48317">
    <property type="entry name" value="Acid phosphatase/Vanadium-dependent haloperoxidase"/>
    <property type="match status" value="1"/>
</dbReference>
<dbReference type="Proteomes" id="UP000199729">
    <property type="component" value="Chromosome"/>
</dbReference>
<feature type="transmembrane region" description="Helical" evidence="1">
    <location>
        <begin position="221"/>
        <end position="241"/>
    </location>
</feature>
<organism evidence="3 4">
    <name type="scientific">Vitreoscilla filiformis</name>
    <dbReference type="NCBI Taxonomy" id="63"/>
    <lineage>
        <taxon>Bacteria</taxon>
        <taxon>Pseudomonadati</taxon>
        <taxon>Pseudomonadota</taxon>
        <taxon>Betaproteobacteria</taxon>
        <taxon>Neisseriales</taxon>
        <taxon>Neisseriaceae</taxon>
        <taxon>Vitreoscilla</taxon>
    </lineage>
</organism>
<dbReference type="InterPro" id="IPR036938">
    <property type="entry name" value="PAP2/HPO_sf"/>
</dbReference>
<dbReference type="CDD" id="cd03396">
    <property type="entry name" value="PAP2_like_6"/>
    <property type="match status" value="1"/>
</dbReference>
<evidence type="ECO:0000256" key="1">
    <source>
        <dbReference type="SAM" id="Phobius"/>
    </source>
</evidence>
<dbReference type="RefSeq" id="WP_089416099.1">
    <property type="nucleotide sequence ID" value="NZ_CP022423.1"/>
</dbReference>
<evidence type="ECO:0000313" key="4">
    <source>
        <dbReference type="Proteomes" id="UP000199729"/>
    </source>
</evidence>
<reference evidence="3 4" key="1">
    <citation type="submission" date="2017-07" db="EMBL/GenBank/DDBJ databases">
        <title>Complete Genome Sequence of the cosmetic ferment Vitreoscilla filiformis (ATCC15551).</title>
        <authorList>
            <person name="Contreras S."/>
            <person name="Sagory-Zalkind P."/>
            <person name="Blanquart H."/>
            <person name="Iltis A."/>
            <person name="Morand S.C."/>
        </authorList>
    </citation>
    <scope>NUCLEOTIDE SEQUENCE [LARGE SCALE GENOMIC DNA]</scope>
    <source>
        <strain evidence="3 4">ATCC 15551</strain>
    </source>
</reference>
<protein>
    <submittedName>
        <fullName evidence="3">Phosphoesterase</fullName>
    </submittedName>
</protein>
<keyword evidence="1" id="KW-1133">Transmembrane helix</keyword>
<keyword evidence="1" id="KW-0472">Membrane</keyword>
<keyword evidence="4" id="KW-1185">Reference proteome</keyword>
<feature type="transmembrane region" description="Helical" evidence="1">
    <location>
        <begin position="157"/>
        <end position="174"/>
    </location>
</feature>
<sequence length="252" mass="27309">MIRCFAALRQPGALRRYVGWHAVVLPGMFALLGATLHWSGADFALSRLWFDSATGQFVGQDVRWLELLGHRLAKSAVLALWGLLLVAAVAARWWPAWRPHRGVLWRTVLAMALGPAVVAGLKDINTAACPWSLVEFGGSAVYHLDWFVSRAEAGRCFPGGHAAGGFSLIALAFAGRLTGHPRLERWGLWAALLVGGLFSGVRMLQGAHFASHNLWSAALDWWLAMLVFAPALCAQATPTIAPMPSPTDLKTI</sequence>